<evidence type="ECO:0000313" key="4">
    <source>
        <dbReference type="EMBL" id="KAF1916372.1"/>
    </source>
</evidence>
<gene>
    <name evidence="4" type="ORF">BDU57DRAFT_574289</name>
</gene>
<dbReference type="AlphaFoldDB" id="A0A6A5QLZ8"/>
<name>A0A6A5QLZ8_AMPQU</name>
<dbReference type="Pfam" id="PF20237">
    <property type="entry name" value="DUF6594"/>
    <property type="match status" value="1"/>
</dbReference>
<proteinExistence type="predicted"/>
<keyword evidence="2" id="KW-1133">Transmembrane helix</keyword>
<organism evidence="4 5">
    <name type="scientific">Ampelomyces quisqualis</name>
    <name type="common">Powdery mildew agent</name>
    <dbReference type="NCBI Taxonomy" id="50730"/>
    <lineage>
        <taxon>Eukaryota</taxon>
        <taxon>Fungi</taxon>
        <taxon>Dikarya</taxon>
        <taxon>Ascomycota</taxon>
        <taxon>Pezizomycotina</taxon>
        <taxon>Dothideomycetes</taxon>
        <taxon>Pleosporomycetidae</taxon>
        <taxon>Pleosporales</taxon>
        <taxon>Pleosporineae</taxon>
        <taxon>Phaeosphaeriaceae</taxon>
        <taxon>Ampelomyces</taxon>
    </lineage>
</organism>
<keyword evidence="5" id="KW-1185">Reference proteome</keyword>
<dbReference type="PANTHER" id="PTHR34502:SF6">
    <property type="entry name" value="DUF6594 DOMAIN-CONTAINING PROTEIN"/>
    <property type="match status" value="1"/>
</dbReference>
<evidence type="ECO:0000256" key="1">
    <source>
        <dbReference type="SAM" id="MobiDB-lite"/>
    </source>
</evidence>
<sequence>MHHTPTIEEYSDEEEHPTQPPLTRQSSSGSSEEDSEHDDEQSSSTGSSQPSRETPTTSPASLWVFVHGHGGHAEEEAEESEEESEEESDEGENEHDERHVPAPDLTRTTAAGYELLANKLSESPKKGNGLIRKGGGNLVPMYRKFEHLNHRVLLHLQDEVCEMEEELRYLDESIAQMSPRDDAGHAFPASRRNDARYGGELHYKRTELLGRIFQKLGQYNQALTSFNGLVKELDPAGADDIQAYRTWMEKRAPIDSTETRFLERKHDLLAVSRPAGASTTRGGQQQPAVIWLPAMLVVPLLAFVIVPSVVGRLVVIALISGAGFRQVTLTAELVAYMTVQEWSIAASM</sequence>
<feature type="compositionally biased region" description="Acidic residues" evidence="1">
    <location>
        <begin position="75"/>
        <end position="94"/>
    </location>
</feature>
<dbReference type="EMBL" id="ML979135">
    <property type="protein sequence ID" value="KAF1916372.1"/>
    <property type="molecule type" value="Genomic_DNA"/>
</dbReference>
<feature type="region of interest" description="Disordered" evidence="1">
    <location>
        <begin position="1"/>
        <end position="107"/>
    </location>
</feature>
<evidence type="ECO:0000313" key="5">
    <source>
        <dbReference type="Proteomes" id="UP000800096"/>
    </source>
</evidence>
<dbReference type="InterPro" id="IPR046529">
    <property type="entry name" value="DUF6594"/>
</dbReference>
<dbReference type="PANTHER" id="PTHR34502">
    <property type="entry name" value="DUF6594 DOMAIN-CONTAINING PROTEIN-RELATED"/>
    <property type="match status" value="1"/>
</dbReference>
<feature type="compositionally biased region" description="Acidic residues" evidence="1">
    <location>
        <begin position="31"/>
        <end position="41"/>
    </location>
</feature>
<accession>A0A6A5QLZ8</accession>
<dbReference type="OrthoDB" id="5416037at2759"/>
<feature type="domain" description="DUF6594" evidence="3">
    <location>
        <begin position="113"/>
        <end position="274"/>
    </location>
</feature>
<keyword evidence="2" id="KW-0472">Membrane</keyword>
<feature type="transmembrane region" description="Helical" evidence="2">
    <location>
        <begin position="290"/>
        <end position="319"/>
    </location>
</feature>
<reference evidence="4" key="1">
    <citation type="journal article" date="2020" name="Stud. Mycol.">
        <title>101 Dothideomycetes genomes: a test case for predicting lifestyles and emergence of pathogens.</title>
        <authorList>
            <person name="Haridas S."/>
            <person name="Albert R."/>
            <person name="Binder M."/>
            <person name="Bloem J."/>
            <person name="Labutti K."/>
            <person name="Salamov A."/>
            <person name="Andreopoulos B."/>
            <person name="Baker S."/>
            <person name="Barry K."/>
            <person name="Bills G."/>
            <person name="Bluhm B."/>
            <person name="Cannon C."/>
            <person name="Castanera R."/>
            <person name="Culley D."/>
            <person name="Daum C."/>
            <person name="Ezra D."/>
            <person name="Gonzalez J."/>
            <person name="Henrissat B."/>
            <person name="Kuo A."/>
            <person name="Liang C."/>
            <person name="Lipzen A."/>
            <person name="Lutzoni F."/>
            <person name="Magnuson J."/>
            <person name="Mondo S."/>
            <person name="Nolan M."/>
            <person name="Ohm R."/>
            <person name="Pangilinan J."/>
            <person name="Park H.-J."/>
            <person name="Ramirez L."/>
            <person name="Alfaro M."/>
            <person name="Sun H."/>
            <person name="Tritt A."/>
            <person name="Yoshinaga Y."/>
            <person name="Zwiers L.-H."/>
            <person name="Turgeon B."/>
            <person name="Goodwin S."/>
            <person name="Spatafora J."/>
            <person name="Crous P."/>
            <person name="Grigoriev I."/>
        </authorList>
    </citation>
    <scope>NUCLEOTIDE SEQUENCE</scope>
    <source>
        <strain evidence="4">HMLAC05119</strain>
    </source>
</reference>
<evidence type="ECO:0000256" key="2">
    <source>
        <dbReference type="SAM" id="Phobius"/>
    </source>
</evidence>
<feature type="compositionally biased region" description="Low complexity" evidence="1">
    <location>
        <begin position="42"/>
        <end position="51"/>
    </location>
</feature>
<protein>
    <recommendedName>
        <fullName evidence="3">DUF6594 domain-containing protein</fullName>
    </recommendedName>
</protein>
<dbReference type="Proteomes" id="UP000800096">
    <property type="component" value="Unassembled WGS sequence"/>
</dbReference>
<keyword evidence="2" id="KW-0812">Transmembrane</keyword>
<evidence type="ECO:0000259" key="3">
    <source>
        <dbReference type="Pfam" id="PF20237"/>
    </source>
</evidence>